<sequence>MNVLILGGTAWLGREVARQAVGRGHAVTCLARGESGRVAEGAVLVAADRRAPGAYEELRHQDWDAVVEVSWQPGLVRGALAALGERAKHWAYVSSGNAYAGHGVPGADESSPLLDPTDRDEVDRELYGEAKVACERASAEAVGDRLVIARAGLIGGPGDPSGRTGYWVARAARDPHGPLLVPDSMDLPTQVIDVRDLAAWLLDCAETGTTGTFNAVGPVLPFGEWIELSRAVAGHTGPVVRADPAWLLEQGVAEYMGPESLPLWLVEPGWEGWSARSGAAALAAGLRHRPRADLLTDLLAWEREQGLERERRAGLSAARERELLRLLGPTGQPSAAPAATRGTEIGAAGVTDGSGGA</sequence>
<evidence type="ECO:0000313" key="2">
    <source>
        <dbReference type="EMBL" id="MCP2352267.1"/>
    </source>
</evidence>
<proteinExistence type="predicted"/>
<evidence type="ECO:0000256" key="1">
    <source>
        <dbReference type="SAM" id="MobiDB-lite"/>
    </source>
</evidence>
<organism evidence="2 3">
    <name type="scientific">Nonomuraea roseoviolacea subsp. carminata</name>
    <dbReference type="NCBI Taxonomy" id="160689"/>
    <lineage>
        <taxon>Bacteria</taxon>
        <taxon>Bacillati</taxon>
        <taxon>Actinomycetota</taxon>
        <taxon>Actinomycetes</taxon>
        <taxon>Streptosporangiales</taxon>
        <taxon>Streptosporangiaceae</taxon>
        <taxon>Nonomuraea</taxon>
    </lineage>
</organism>
<evidence type="ECO:0000313" key="3">
    <source>
        <dbReference type="Proteomes" id="UP001320766"/>
    </source>
</evidence>
<name>A0ABT1KFA9_9ACTN</name>
<dbReference type="SUPFAM" id="SSF51735">
    <property type="entry name" value="NAD(P)-binding Rossmann-fold domains"/>
    <property type="match status" value="1"/>
</dbReference>
<dbReference type="EMBL" id="JAMZEC010000001">
    <property type="protein sequence ID" value="MCP2352267.1"/>
    <property type="molecule type" value="Genomic_DNA"/>
</dbReference>
<reference evidence="2 3" key="1">
    <citation type="submission" date="2022-06" db="EMBL/GenBank/DDBJ databases">
        <title>Sequencing the genomes of 1000 actinobacteria strains.</title>
        <authorList>
            <person name="Klenk H.-P."/>
        </authorList>
    </citation>
    <scope>NUCLEOTIDE SEQUENCE [LARGE SCALE GENOMIC DNA]</scope>
    <source>
        <strain evidence="2 3">DSM 44170</strain>
    </source>
</reference>
<protein>
    <submittedName>
        <fullName evidence="2">Nucleoside-diphosphate-sugar epimerase</fullName>
    </submittedName>
</protein>
<dbReference type="Gene3D" id="3.40.50.720">
    <property type="entry name" value="NAD(P)-binding Rossmann-like Domain"/>
    <property type="match status" value="1"/>
</dbReference>
<keyword evidence="3" id="KW-1185">Reference proteome</keyword>
<gene>
    <name evidence="2" type="ORF">HD595_008389</name>
</gene>
<accession>A0ABT1KFA9</accession>
<feature type="region of interest" description="Disordered" evidence="1">
    <location>
        <begin position="328"/>
        <end position="357"/>
    </location>
</feature>
<dbReference type="RefSeq" id="WP_253779484.1">
    <property type="nucleotide sequence ID" value="NZ_BAAAVE010000034.1"/>
</dbReference>
<comment type="caution">
    <text evidence="2">The sequence shown here is derived from an EMBL/GenBank/DDBJ whole genome shotgun (WGS) entry which is preliminary data.</text>
</comment>
<dbReference type="Proteomes" id="UP001320766">
    <property type="component" value="Unassembled WGS sequence"/>
</dbReference>
<dbReference type="InterPro" id="IPR036291">
    <property type="entry name" value="NAD(P)-bd_dom_sf"/>
</dbReference>